<comment type="similarity">
    <text evidence="1">Belongs to the short-chain dehydrogenases/reductases (SDR) family.</text>
</comment>
<organism evidence="3 4">
    <name type="scientific">Steroidobacter agaridevorans</name>
    <dbReference type="NCBI Taxonomy" id="2695856"/>
    <lineage>
        <taxon>Bacteria</taxon>
        <taxon>Pseudomonadati</taxon>
        <taxon>Pseudomonadota</taxon>
        <taxon>Gammaproteobacteria</taxon>
        <taxon>Steroidobacterales</taxon>
        <taxon>Steroidobacteraceae</taxon>
        <taxon>Steroidobacter</taxon>
    </lineage>
</organism>
<keyword evidence="2" id="KW-0560">Oxidoreductase</keyword>
<dbReference type="RefSeq" id="WP_161813745.1">
    <property type="nucleotide sequence ID" value="NZ_BLJN01000004.1"/>
</dbReference>
<evidence type="ECO:0000313" key="4">
    <source>
        <dbReference type="Proteomes" id="UP000445000"/>
    </source>
</evidence>
<gene>
    <name evidence="3" type="ORF">GCM10011487_40700</name>
</gene>
<dbReference type="Gene3D" id="3.40.50.720">
    <property type="entry name" value="NAD(P)-binding Rossmann-like Domain"/>
    <property type="match status" value="1"/>
</dbReference>
<dbReference type="InterPro" id="IPR036291">
    <property type="entry name" value="NAD(P)-bd_dom_sf"/>
</dbReference>
<dbReference type="PRINTS" id="PR00080">
    <property type="entry name" value="SDRFAMILY"/>
</dbReference>
<evidence type="ECO:0000313" key="3">
    <source>
        <dbReference type="EMBL" id="GFE82070.1"/>
    </source>
</evidence>
<dbReference type="CDD" id="cd05233">
    <property type="entry name" value="SDR_c"/>
    <property type="match status" value="1"/>
</dbReference>
<keyword evidence="4" id="KW-1185">Reference proteome</keyword>
<protein>
    <submittedName>
        <fullName evidence="3">Short chain dehydrogenase</fullName>
    </submittedName>
</protein>
<dbReference type="EMBL" id="BLJN01000004">
    <property type="protein sequence ID" value="GFE82070.1"/>
    <property type="molecule type" value="Genomic_DNA"/>
</dbReference>
<reference evidence="4" key="1">
    <citation type="submission" date="2020-01" db="EMBL/GenBank/DDBJ databases">
        <title>'Steroidobacter agaridevorans' sp. nov., agar-degrading bacteria isolated from rhizosphere soils.</title>
        <authorList>
            <person name="Ikenaga M."/>
            <person name="Kataoka M."/>
            <person name="Murouchi A."/>
            <person name="Katsuragi S."/>
            <person name="Sakai M."/>
        </authorList>
    </citation>
    <scope>NUCLEOTIDE SEQUENCE [LARGE SCALE GENOMIC DNA]</scope>
    <source>
        <strain evidence="4">YU21-B</strain>
    </source>
</reference>
<accession>A0A829YFS1</accession>
<dbReference type="InterPro" id="IPR002347">
    <property type="entry name" value="SDR_fam"/>
</dbReference>
<dbReference type="SUPFAM" id="SSF51735">
    <property type="entry name" value="NAD(P)-binding Rossmann-fold domains"/>
    <property type="match status" value="1"/>
</dbReference>
<sequence length="251" mass="25637">MIGLADKSVIVTGGGSGIGRAAVELLIGHGAIVTVADINEAGGREVVDAVNAGGVRRAQFVRANVAVETDVKAMVEAAESFGGRLDGAINGAGIGQLGKKVHELDASEWDAHMAINLRGMFLCMKYEIAAMLKVGGGSIVAISSVAAVMGLTTSPEYCAGKAGVNGLVRAAAIDYAKQGIRINALLPGATNTPLAMKALATKPKDVGPMTLPNGRRAEPIEIARGAVWMISDEASYMNGHCLTLDGGLSIV</sequence>
<dbReference type="Proteomes" id="UP000445000">
    <property type="component" value="Unassembled WGS sequence"/>
</dbReference>
<proteinExistence type="inferred from homology"/>
<dbReference type="Pfam" id="PF13561">
    <property type="entry name" value="adh_short_C2"/>
    <property type="match status" value="1"/>
</dbReference>
<dbReference type="FunFam" id="3.40.50.720:FF:000084">
    <property type="entry name" value="Short-chain dehydrogenase reductase"/>
    <property type="match status" value="1"/>
</dbReference>
<comment type="caution">
    <text evidence="3">The sequence shown here is derived from an EMBL/GenBank/DDBJ whole genome shotgun (WGS) entry which is preliminary data.</text>
</comment>
<name>A0A829YFS1_9GAMM</name>
<dbReference type="InterPro" id="IPR020904">
    <property type="entry name" value="Sc_DH/Rdtase_CS"/>
</dbReference>
<evidence type="ECO:0000256" key="2">
    <source>
        <dbReference type="ARBA" id="ARBA00023002"/>
    </source>
</evidence>
<dbReference type="PRINTS" id="PR00081">
    <property type="entry name" value="GDHRDH"/>
</dbReference>
<dbReference type="PANTHER" id="PTHR24321">
    <property type="entry name" value="DEHYDROGENASES, SHORT CHAIN"/>
    <property type="match status" value="1"/>
</dbReference>
<evidence type="ECO:0000256" key="1">
    <source>
        <dbReference type="ARBA" id="ARBA00006484"/>
    </source>
</evidence>
<dbReference type="PROSITE" id="PS00061">
    <property type="entry name" value="ADH_SHORT"/>
    <property type="match status" value="1"/>
</dbReference>
<dbReference type="AlphaFoldDB" id="A0A829YFS1"/>
<dbReference type="GO" id="GO:0016491">
    <property type="term" value="F:oxidoreductase activity"/>
    <property type="evidence" value="ECO:0007669"/>
    <property type="project" value="UniProtKB-KW"/>
</dbReference>
<dbReference type="PANTHER" id="PTHR24321:SF8">
    <property type="entry name" value="ESTRADIOL 17-BETA-DEHYDROGENASE 8-RELATED"/>
    <property type="match status" value="1"/>
</dbReference>